<protein>
    <submittedName>
        <fullName evidence="1">Uncharacterized protein</fullName>
    </submittedName>
</protein>
<dbReference type="PATRIC" id="fig|1273125.3.peg.3271"/>
<dbReference type="EMBL" id="APMY01000100">
    <property type="protein sequence ID" value="EOM75215.1"/>
    <property type="molecule type" value="Genomic_DNA"/>
</dbReference>
<evidence type="ECO:0000313" key="2">
    <source>
        <dbReference type="Proteomes" id="UP000013525"/>
    </source>
</evidence>
<proteinExistence type="predicted"/>
<dbReference type="AlphaFoldDB" id="R7WIZ3"/>
<organism evidence="1 2">
    <name type="scientific">Rhodococcus rhodnii LMG 5362</name>
    <dbReference type="NCBI Taxonomy" id="1273125"/>
    <lineage>
        <taxon>Bacteria</taxon>
        <taxon>Bacillati</taxon>
        <taxon>Actinomycetota</taxon>
        <taxon>Actinomycetes</taxon>
        <taxon>Mycobacteriales</taxon>
        <taxon>Nocardiaceae</taxon>
        <taxon>Rhodococcus</taxon>
    </lineage>
</organism>
<name>R7WIZ3_9NOCA</name>
<gene>
    <name evidence="1" type="ORF">Rrhod_3435</name>
</gene>
<evidence type="ECO:0000313" key="1">
    <source>
        <dbReference type="EMBL" id="EOM75215.1"/>
    </source>
</evidence>
<reference evidence="1 2" key="1">
    <citation type="journal article" date="2013" name="Genome Announc.">
        <title>Draft Genome Sequence of Rhodococcus rhodnii Strain LMG5362, a Symbiont of Rhodnius prolixus (Hemiptera, Reduviidae, Triatominae), the Principle Vector of Trypanosoma cruzi.</title>
        <authorList>
            <person name="Pachebat J.A."/>
            <person name="van Keulen G."/>
            <person name="Whitten M.M."/>
            <person name="Girdwood S."/>
            <person name="Del Sol R."/>
            <person name="Dyson P.J."/>
            <person name="Facey P.D."/>
        </authorList>
    </citation>
    <scope>NUCLEOTIDE SEQUENCE [LARGE SCALE GENOMIC DNA]</scope>
    <source>
        <strain evidence="1 2">LMG 5362</strain>
    </source>
</reference>
<keyword evidence="2" id="KW-1185">Reference proteome</keyword>
<sequence>MRTAPRLNDAVRTPTLPDSWSRSLTRVSVSANRGASAIGLVPPISATVLW</sequence>
<comment type="caution">
    <text evidence="1">The sequence shown here is derived from an EMBL/GenBank/DDBJ whole genome shotgun (WGS) entry which is preliminary data.</text>
</comment>
<dbReference type="Proteomes" id="UP000013525">
    <property type="component" value="Unassembled WGS sequence"/>
</dbReference>
<accession>R7WIZ3</accession>